<dbReference type="Pfam" id="PF06197">
    <property type="entry name" value="DUF998"/>
    <property type="match status" value="1"/>
</dbReference>
<evidence type="ECO:0000256" key="1">
    <source>
        <dbReference type="SAM" id="Phobius"/>
    </source>
</evidence>
<accession>A0A1H1NQ13</accession>
<name>A0A1H1NQ13_9ACTN</name>
<dbReference type="STRING" id="117157.SAMN04489717_1312"/>
<dbReference type="RefSeq" id="WP_092651549.1">
    <property type="nucleotide sequence ID" value="NZ_LT629732.1"/>
</dbReference>
<dbReference type="InterPro" id="IPR009339">
    <property type="entry name" value="DUF998"/>
</dbReference>
<dbReference type="EMBL" id="LT629732">
    <property type="protein sequence ID" value="SDS00815.1"/>
    <property type="molecule type" value="Genomic_DNA"/>
</dbReference>
<dbReference type="AlphaFoldDB" id="A0A1H1NQ13"/>
<organism evidence="2 3">
    <name type="scientific">Actinopolymorpha singaporensis</name>
    <dbReference type="NCBI Taxonomy" id="117157"/>
    <lineage>
        <taxon>Bacteria</taxon>
        <taxon>Bacillati</taxon>
        <taxon>Actinomycetota</taxon>
        <taxon>Actinomycetes</taxon>
        <taxon>Propionibacteriales</taxon>
        <taxon>Actinopolymorphaceae</taxon>
        <taxon>Actinopolymorpha</taxon>
    </lineage>
</organism>
<keyword evidence="1" id="KW-1133">Transmembrane helix</keyword>
<keyword evidence="1" id="KW-0812">Transmembrane</keyword>
<feature type="transmembrane region" description="Helical" evidence="1">
    <location>
        <begin position="205"/>
        <end position="226"/>
    </location>
</feature>
<feature type="transmembrane region" description="Helical" evidence="1">
    <location>
        <begin position="101"/>
        <end position="118"/>
    </location>
</feature>
<feature type="transmembrane region" description="Helical" evidence="1">
    <location>
        <begin position="143"/>
        <end position="161"/>
    </location>
</feature>
<evidence type="ECO:0000313" key="2">
    <source>
        <dbReference type="EMBL" id="SDS00815.1"/>
    </source>
</evidence>
<protein>
    <submittedName>
        <fullName evidence="2">Hypothetical membrane protein</fullName>
    </submittedName>
</protein>
<sequence length="241" mass="25103">MSEANLRPHPAAKPSASGRRRALLTCGVAGPIVFVVAFLVEGATRAGYSALRHPVSSLALGEYGWTQRANFLVTGCLLLAFAVGSRPALRQAYGAGRWGPGLLGAVAVGLLGAGIFATDPVGDYPPGTAVPAPQTTTGTLHDTFSALVFLGLPVACCVVGYRFARTGHRGEAAYSVATAVLFLALFFLTSAGFSQQTALAPVGGLFQRLTLVVGMGWIGWLALHLLHTREDDGNQGRLDIE</sequence>
<feature type="transmembrane region" description="Helical" evidence="1">
    <location>
        <begin position="21"/>
        <end position="40"/>
    </location>
</feature>
<keyword evidence="3" id="KW-1185">Reference proteome</keyword>
<dbReference type="OrthoDB" id="8159487at2"/>
<proteinExistence type="predicted"/>
<feature type="transmembrane region" description="Helical" evidence="1">
    <location>
        <begin position="173"/>
        <end position="193"/>
    </location>
</feature>
<keyword evidence="1" id="KW-0472">Membrane</keyword>
<feature type="transmembrane region" description="Helical" evidence="1">
    <location>
        <begin position="69"/>
        <end position="89"/>
    </location>
</feature>
<evidence type="ECO:0000313" key="3">
    <source>
        <dbReference type="Proteomes" id="UP000198983"/>
    </source>
</evidence>
<dbReference type="Proteomes" id="UP000198983">
    <property type="component" value="Chromosome I"/>
</dbReference>
<gene>
    <name evidence="2" type="ORF">SAMN04489717_1312</name>
</gene>
<reference evidence="2 3" key="1">
    <citation type="submission" date="2016-10" db="EMBL/GenBank/DDBJ databases">
        <authorList>
            <person name="de Groot N.N."/>
        </authorList>
    </citation>
    <scope>NUCLEOTIDE SEQUENCE [LARGE SCALE GENOMIC DNA]</scope>
    <source>
        <strain evidence="2 3">DSM 22024</strain>
    </source>
</reference>